<evidence type="ECO:0000256" key="4">
    <source>
        <dbReference type="ARBA" id="ARBA00023163"/>
    </source>
</evidence>
<dbReference type="SUPFAM" id="SSF53850">
    <property type="entry name" value="Periplasmic binding protein-like II"/>
    <property type="match status" value="1"/>
</dbReference>
<dbReference type="InterPro" id="IPR050950">
    <property type="entry name" value="HTH-type_LysR_regulators"/>
</dbReference>
<sequence length="303" mass="34285">MNLQQLEYFKVIASTKNFTTASNLLSVTQPALSKAIAKLEEELDVSLFARDGRNIEITHFGEVFLKYADAALNEVQRGKEKLQEMKRCKDCVISIASTYCLGATFIPFLISNFLSNSLQTKFNLNNQSREEILKDLKYSRINFGFFDSLKEMEAYPEIEAVLVQKEAYVLIVPKNHPLASQEEVTLEALKEENFIAYKGTSQDETISYEEIMGYTPRIIAEPNEGSILAGLVAAGAGIAIILNTPIINTNKISVVKIKDDLDYKKIYIGWNKHVLLSEHQNLFKEYVLKLGRENDVLENKNIN</sequence>
<dbReference type="PANTHER" id="PTHR30419:SF28">
    <property type="entry name" value="HTH-TYPE TRANSCRIPTIONAL REGULATOR BSDA"/>
    <property type="match status" value="1"/>
</dbReference>
<keyword evidence="2" id="KW-0805">Transcription regulation</keyword>
<keyword evidence="3" id="KW-0238">DNA-binding</keyword>
<dbReference type="PANTHER" id="PTHR30419">
    <property type="entry name" value="HTH-TYPE TRANSCRIPTIONAL REGULATOR YBHD"/>
    <property type="match status" value="1"/>
</dbReference>
<dbReference type="GO" id="GO:0003677">
    <property type="term" value="F:DNA binding"/>
    <property type="evidence" value="ECO:0007669"/>
    <property type="project" value="UniProtKB-KW"/>
</dbReference>
<evidence type="ECO:0000256" key="1">
    <source>
        <dbReference type="ARBA" id="ARBA00009437"/>
    </source>
</evidence>
<gene>
    <name evidence="7" type="ORF">PBV87_02905</name>
</gene>
<dbReference type="EMBL" id="JAQIFT010000013">
    <property type="protein sequence ID" value="MDA3730455.1"/>
    <property type="molecule type" value="Genomic_DNA"/>
</dbReference>
<keyword evidence="5" id="KW-0812">Transmembrane</keyword>
<comment type="similarity">
    <text evidence="1">Belongs to the LysR transcriptional regulatory family.</text>
</comment>
<dbReference type="SUPFAM" id="SSF46785">
    <property type="entry name" value="Winged helix' DNA-binding domain"/>
    <property type="match status" value="1"/>
</dbReference>
<protein>
    <submittedName>
        <fullName evidence="7">LysR family transcriptional regulator</fullName>
    </submittedName>
</protein>
<dbReference type="GO" id="GO:0005829">
    <property type="term" value="C:cytosol"/>
    <property type="evidence" value="ECO:0007669"/>
    <property type="project" value="TreeGrafter"/>
</dbReference>
<dbReference type="InterPro" id="IPR000847">
    <property type="entry name" value="LysR_HTH_N"/>
</dbReference>
<comment type="caution">
    <text evidence="7">The sequence shown here is derived from an EMBL/GenBank/DDBJ whole genome shotgun (WGS) entry which is preliminary data.</text>
</comment>
<evidence type="ECO:0000313" key="8">
    <source>
        <dbReference type="Proteomes" id="UP001169242"/>
    </source>
</evidence>
<keyword evidence="5" id="KW-1133">Transmembrane helix</keyword>
<evidence type="ECO:0000259" key="6">
    <source>
        <dbReference type="PROSITE" id="PS50931"/>
    </source>
</evidence>
<evidence type="ECO:0000256" key="5">
    <source>
        <dbReference type="SAM" id="Phobius"/>
    </source>
</evidence>
<evidence type="ECO:0000256" key="2">
    <source>
        <dbReference type="ARBA" id="ARBA00023015"/>
    </source>
</evidence>
<dbReference type="InterPro" id="IPR005119">
    <property type="entry name" value="LysR_subst-bd"/>
</dbReference>
<proteinExistence type="inferred from homology"/>
<dbReference type="Pfam" id="PF03466">
    <property type="entry name" value="LysR_substrate"/>
    <property type="match status" value="1"/>
</dbReference>
<feature type="domain" description="HTH lysR-type" evidence="6">
    <location>
        <begin position="1"/>
        <end position="58"/>
    </location>
</feature>
<dbReference type="Pfam" id="PF00126">
    <property type="entry name" value="HTH_1"/>
    <property type="match status" value="1"/>
</dbReference>
<dbReference type="InterPro" id="IPR036390">
    <property type="entry name" value="WH_DNA-bd_sf"/>
</dbReference>
<dbReference type="FunFam" id="1.10.10.10:FF:000001">
    <property type="entry name" value="LysR family transcriptional regulator"/>
    <property type="match status" value="1"/>
</dbReference>
<dbReference type="PRINTS" id="PR00039">
    <property type="entry name" value="HTHLYSR"/>
</dbReference>
<dbReference type="Gene3D" id="1.10.10.10">
    <property type="entry name" value="Winged helix-like DNA-binding domain superfamily/Winged helix DNA-binding domain"/>
    <property type="match status" value="1"/>
</dbReference>
<keyword evidence="4" id="KW-0804">Transcription</keyword>
<dbReference type="Proteomes" id="UP001169242">
    <property type="component" value="Unassembled WGS sequence"/>
</dbReference>
<keyword evidence="5" id="KW-0472">Membrane</keyword>
<evidence type="ECO:0000313" key="7">
    <source>
        <dbReference type="EMBL" id="MDA3730455.1"/>
    </source>
</evidence>
<name>A0AA42DK40_9FIRM</name>
<dbReference type="PROSITE" id="PS50931">
    <property type="entry name" value="HTH_LYSR"/>
    <property type="match status" value="1"/>
</dbReference>
<dbReference type="InterPro" id="IPR036388">
    <property type="entry name" value="WH-like_DNA-bd_sf"/>
</dbReference>
<dbReference type="Gene3D" id="3.40.190.290">
    <property type="match status" value="1"/>
</dbReference>
<accession>A0AA42DK40</accession>
<keyword evidence="8" id="KW-1185">Reference proteome</keyword>
<evidence type="ECO:0000256" key="3">
    <source>
        <dbReference type="ARBA" id="ARBA00023125"/>
    </source>
</evidence>
<reference evidence="7" key="1">
    <citation type="journal article" date="2023" name="Int. J. Syst. Evol. Microbiol.">
        <title>&lt;i&gt;Holtiella tumoricola&lt;/i&gt; gen. nov. sp. nov., isolated from a human clinical sample.</title>
        <authorList>
            <person name="Allen-Vercoe E."/>
            <person name="Daigneault M.C."/>
            <person name="Vancuren S.J."/>
            <person name="Cochrane K."/>
            <person name="O'Neal L.L."/>
            <person name="Sankaranarayanan K."/>
            <person name="Lawson P.A."/>
        </authorList>
    </citation>
    <scope>NUCLEOTIDE SEQUENCE</scope>
    <source>
        <strain evidence="7">CC70A</strain>
    </source>
</reference>
<dbReference type="GO" id="GO:0003700">
    <property type="term" value="F:DNA-binding transcription factor activity"/>
    <property type="evidence" value="ECO:0007669"/>
    <property type="project" value="InterPro"/>
</dbReference>
<dbReference type="AlphaFoldDB" id="A0AA42DK40"/>
<organism evidence="7 8">
    <name type="scientific">Holtiella tumoricola</name>
    <dbReference type="NCBI Taxonomy" id="3018743"/>
    <lineage>
        <taxon>Bacteria</taxon>
        <taxon>Bacillati</taxon>
        <taxon>Bacillota</taxon>
        <taxon>Clostridia</taxon>
        <taxon>Lachnospirales</taxon>
        <taxon>Cellulosilyticaceae</taxon>
        <taxon>Holtiella</taxon>
    </lineage>
</organism>
<feature type="transmembrane region" description="Helical" evidence="5">
    <location>
        <begin position="91"/>
        <end position="110"/>
    </location>
</feature>